<dbReference type="EMBL" id="CAFBLQ010000014">
    <property type="protein sequence ID" value="CAB4861055.1"/>
    <property type="molecule type" value="Genomic_DNA"/>
</dbReference>
<evidence type="ECO:0000259" key="2">
    <source>
        <dbReference type="Pfam" id="PF12849"/>
    </source>
</evidence>
<accession>A0A6J7CW39</accession>
<proteinExistence type="predicted"/>
<gene>
    <name evidence="3" type="ORF">UFOPK3423_00230</name>
</gene>
<dbReference type="SUPFAM" id="SSF53850">
    <property type="entry name" value="Periplasmic binding protein-like II"/>
    <property type="match status" value="1"/>
</dbReference>
<feature type="domain" description="PBP" evidence="2">
    <location>
        <begin position="27"/>
        <end position="288"/>
    </location>
</feature>
<dbReference type="Gene3D" id="3.40.190.10">
    <property type="entry name" value="Periplasmic binding protein-like II"/>
    <property type="match status" value="2"/>
</dbReference>
<reference evidence="3" key="1">
    <citation type="submission" date="2020-05" db="EMBL/GenBank/DDBJ databases">
        <authorList>
            <person name="Chiriac C."/>
            <person name="Salcher M."/>
            <person name="Ghai R."/>
            <person name="Kavagutti S V."/>
        </authorList>
    </citation>
    <scope>NUCLEOTIDE SEQUENCE</scope>
</reference>
<organism evidence="3">
    <name type="scientific">freshwater metagenome</name>
    <dbReference type="NCBI Taxonomy" id="449393"/>
    <lineage>
        <taxon>unclassified sequences</taxon>
        <taxon>metagenomes</taxon>
        <taxon>ecological metagenomes</taxon>
    </lineage>
</organism>
<sequence length="323" mass="33817">MNMRRLVALILAGGFALAAGGCGGGAAPLSGAVAVDGAGVLVPFAQAAAAGLTRTSPRVKVTVGSSGSARAFQRLCAGEIDVAAAARPIDPLTEAPACRRSGAQYSAIRVAGDGLVVVNNTALTASVARFGNIYCLRPEQLKALWRSGSTVTDYAQLGDQPVHLPMPRGRVSLYGAPAGTDAFDFFTERIDGTRGDSRTDYRASSDDAVLVREILRDRRGLGYVGLAAYEAQAERLNLIALFVGGRCVTPTADTIRDGSYRPLTRPLFLYVNTRSLAEKPQVAGFLSLAVTRAIPLAAASKLIPLTRAQLRSSRTALDRAAGR</sequence>
<dbReference type="PANTHER" id="PTHR30570:SF1">
    <property type="entry name" value="PHOSPHATE-BINDING PROTEIN PSTS"/>
    <property type="match status" value="1"/>
</dbReference>
<dbReference type="PANTHER" id="PTHR30570">
    <property type="entry name" value="PERIPLASMIC PHOSPHATE BINDING COMPONENT OF PHOSPHATE ABC TRANSPORTER"/>
    <property type="match status" value="1"/>
</dbReference>
<dbReference type="Pfam" id="PF12849">
    <property type="entry name" value="PBP_like_2"/>
    <property type="match status" value="1"/>
</dbReference>
<evidence type="ECO:0000256" key="1">
    <source>
        <dbReference type="ARBA" id="ARBA00022729"/>
    </source>
</evidence>
<keyword evidence="1" id="KW-0732">Signal</keyword>
<name>A0A6J7CW39_9ZZZZ</name>
<dbReference type="InterPro" id="IPR050811">
    <property type="entry name" value="Phosphate_ABC_transporter"/>
</dbReference>
<dbReference type="PROSITE" id="PS51257">
    <property type="entry name" value="PROKAR_LIPOPROTEIN"/>
    <property type="match status" value="1"/>
</dbReference>
<dbReference type="InterPro" id="IPR024370">
    <property type="entry name" value="PBP_domain"/>
</dbReference>
<evidence type="ECO:0000313" key="3">
    <source>
        <dbReference type="EMBL" id="CAB4861055.1"/>
    </source>
</evidence>
<protein>
    <submittedName>
        <fullName evidence="3">Unannotated protein</fullName>
    </submittedName>
</protein>
<dbReference type="AlphaFoldDB" id="A0A6J7CW39"/>